<gene>
    <name evidence="10" type="ORF">KR093_003971</name>
</gene>
<comment type="caution">
    <text evidence="10">The sequence shown here is derived from an EMBL/GenBank/DDBJ whole genome shotgun (WGS) entry which is preliminary data.</text>
</comment>
<keyword evidence="2" id="KW-1003">Cell membrane</keyword>
<evidence type="ECO:0000256" key="2">
    <source>
        <dbReference type="ARBA" id="ARBA00022475"/>
    </source>
</evidence>
<accession>A0AAD4JZH6</accession>
<feature type="transmembrane region" description="Helical" evidence="8">
    <location>
        <begin position="561"/>
        <end position="584"/>
    </location>
</feature>
<sequence>MWQVVVLYTLLLCSPSWTITLQAMLHRCQQEQHIETMLLLQHRNQLPCNGMEQVAAAATWPTLRLNNEANFYLRSSQSTEMLALLCLTESREVNMEMWQALATNLNNMRHVRLLVLQHEAQSLRQLLEELSAIAQKLRFPHVVLLAATGHVYRLQPYGSVSWLQLQLDTDTRSPQRVFVKQHNYHLLVAHTLPDQVTSLSLVYVDKKTQLLRMTGFVARLMQEFTRVHNISLRWQRPVMAGEELSIILLRNMTLNGTLNLPITLCGFEEASALGIYSYPYDIPSWFIMVPCPRQIATADVFPALFNWRILSLLFGCYSVFVLLDSMLGSVLTKSKFEWTNLICNERVLSGIVGQSLLIRAHSTLSSKITQAQLFVVSLMIGTIVSAHLKTLLTKPPTERKISNFPELKDSDLRIFFEESEHYYVSRMSITSPIHPVRSKIEYLPTNEFYAQRKSLSVLQGFSVTLTEWNMIKRQQEHFHQPAFCYYPDLVFHLNLLMSVPLEANSIYAESLDLFIHKTHSSGLLDYWKAEAVRDLIALGQISLKDPYQFEPFHEFKVEDLLWVWLIIFMGSLVATLAFMGELFAYHMQRKVVQLEYTE</sequence>
<evidence type="ECO:0000256" key="9">
    <source>
        <dbReference type="SAM" id="SignalP"/>
    </source>
</evidence>
<keyword evidence="5 8" id="KW-0472">Membrane</keyword>
<evidence type="ECO:0000256" key="6">
    <source>
        <dbReference type="ARBA" id="ARBA00023170"/>
    </source>
</evidence>
<evidence type="ECO:0000256" key="7">
    <source>
        <dbReference type="ARBA" id="ARBA00023180"/>
    </source>
</evidence>
<comment type="subcellular location">
    <subcellularLocation>
        <location evidence="1">Cell membrane</location>
        <topology evidence="1">Multi-pass membrane protein</topology>
    </subcellularLocation>
</comment>
<evidence type="ECO:0000256" key="4">
    <source>
        <dbReference type="ARBA" id="ARBA00022989"/>
    </source>
</evidence>
<organism evidence="10 11">
    <name type="scientific">Drosophila rubida</name>
    <dbReference type="NCBI Taxonomy" id="30044"/>
    <lineage>
        <taxon>Eukaryota</taxon>
        <taxon>Metazoa</taxon>
        <taxon>Ecdysozoa</taxon>
        <taxon>Arthropoda</taxon>
        <taxon>Hexapoda</taxon>
        <taxon>Insecta</taxon>
        <taxon>Pterygota</taxon>
        <taxon>Neoptera</taxon>
        <taxon>Endopterygota</taxon>
        <taxon>Diptera</taxon>
        <taxon>Brachycera</taxon>
        <taxon>Muscomorpha</taxon>
        <taxon>Ephydroidea</taxon>
        <taxon>Drosophilidae</taxon>
        <taxon>Drosophila</taxon>
    </lineage>
</organism>
<dbReference type="Proteomes" id="UP001200034">
    <property type="component" value="Unassembled WGS sequence"/>
</dbReference>
<dbReference type="EMBL" id="JAJJHW010002585">
    <property type="protein sequence ID" value="KAH8370531.1"/>
    <property type="molecule type" value="Genomic_DNA"/>
</dbReference>
<dbReference type="GO" id="GO:0005886">
    <property type="term" value="C:plasma membrane"/>
    <property type="evidence" value="ECO:0007669"/>
    <property type="project" value="UniProtKB-SubCell"/>
</dbReference>
<keyword evidence="11" id="KW-1185">Reference proteome</keyword>
<evidence type="ECO:0000256" key="1">
    <source>
        <dbReference type="ARBA" id="ARBA00004651"/>
    </source>
</evidence>
<dbReference type="PANTHER" id="PTHR42643">
    <property type="entry name" value="IONOTROPIC RECEPTOR 20A-RELATED"/>
    <property type="match status" value="1"/>
</dbReference>
<evidence type="ECO:0000313" key="10">
    <source>
        <dbReference type="EMBL" id="KAH8370531.1"/>
    </source>
</evidence>
<protein>
    <submittedName>
        <fullName evidence="10">Uncharacterized protein</fullName>
    </submittedName>
</protein>
<feature type="chain" id="PRO_5042141594" evidence="9">
    <location>
        <begin position="19"/>
        <end position="598"/>
    </location>
</feature>
<evidence type="ECO:0000313" key="11">
    <source>
        <dbReference type="Proteomes" id="UP001200034"/>
    </source>
</evidence>
<dbReference type="AlphaFoldDB" id="A0AAD4JZH6"/>
<keyword evidence="3 8" id="KW-0812">Transmembrane</keyword>
<name>A0AAD4JZH6_9MUSC</name>
<feature type="signal peptide" evidence="9">
    <location>
        <begin position="1"/>
        <end position="18"/>
    </location>
</feature>
<keyword evidence="9" id="KW-0732">Signal</keyword>
<keyword evidence="7" id="KW-0325">Glycoprotein</keyword>
<dbReference type="PANTHER" id="PTHR42643:SF41">
    <property type="entry name" value="IONOTROPIC RECEPTOR 20A-RELATED"/>
    <property type="match status" value="1"/>
</dbReference>
<proteinExistence type="predicted"/>
<keyword evidence="6" id="KW-0675">Receptor</keyword>
<evidence type="ECO:0000256" key="3">
    <source>
        <dbReference type="ARBA" id="ARBA00022692"/>
    </source>
</evidence>
<evidence type="ECO:0000256" key="5">
    <source>
        <dbReference type="ARBA" id="ARBA00023136"/>
    </source>
</evidence>
<keyword evidence="4 8" id="KW-1133">Transmembrane helix</keyword>
<reference evidence="10" key="1">
    <citation type="journal article" date="2021" name="Mol. Ecol. Resour.">
        <title>Phylogenomic analyses of the genus Drosophila reveals genomic signals of climate adaptation.</title>
        <authorList>
            <person name="Li F."/>
            <person name="Rane R.V."/>
            <person name="Luria V."/>
            <person name="Xiong Z."/>
            <person name="Chen J."/>
            <person name="Li Z."/>
            <person name="Catullo R.A."/>
            <person name="Griffin P.C."/>
            <person name="Schiffer M."/>
            <person name="Pearce S."/>
            <person name="Lee S.F."/>
            <person name="McElroy K."/>
            <person name="Stocker A."/>
            <person name="Shirriffs J."/>
            <person name="Cockerell F."/>
            <person name="Coppin C."/>
            <person name="Sgro C.M."/>
            <person name="Karger A."/>
            <person name="Cain J.W."/>
            <person name="Weber J.A."/>
            <person name="Santpere G."/>
            <person name="Kirschner M.W."/>
            <person name="Hoffmann A.A."/>
            <person name="Oakeshott J.G."/>
            <person name="Zhang G."/>
        </authorList>
    </citation>
    <scope>NUCLEOTIDE SEQUENCE</scope>
    <source>
        <strain evidence="10">BGI-SZ-2011g</strain>
    </source>
</reference>
<evidence type="ECO:0000256" key="8">
    <source>
        <dbReference type="SAM" id="Phobius"/>
    </source>
</evidence>
<dbReference type="InterPro" id="IPR052192">
    <property type="entry name" value="Insect_Ionotropic_Sensory_Rcpt"/>
</dbReference>